<keyword evidence="4" id="KW-1185">Reference proteome</keyword>
<dbReference type="InterPro" id="IPR005479">
    <property type="entry name" value="CPAse_ATP-bd"/>
</dbReference>
<reference evidence="3 4" key="1">
    <citation type="journal article" date="2018" name="J. Microbiol.">
        <title>Bacillus spongiae sp. nov., isolated from sponge of Jeju Island.</title>
        <authorList>
            <person name="Lee G.E."/>
            <person name="Im W.T."/>
            <person name="Park J.S."/>
        </authorList>
    </citation>
    <scope>NUCLEOTIDE SEQUENCE [LARGE SCALE GENOMIC DNA]</scope>
    <source>
        <strain evidence="3 4">135PIL107-10</strain>
    </source>
</reference>
<keyword evidence="1" id="KW-0067">ATP-binding</keyword>
<proteinExistence type="predicted"/>
<gene>
    <name evidence="3" type="ORF">WAK64_19970</name>
</gene>
<protein>
    <submittedName>
        <fullName evidence="3">Carbamoyl-phosphate synthase</fullName>
    </submittedName>
</protein>
<dbReference type="Gene3D" id="3.30.1490.20">
    <property type="entry name" value="ATP-grasp fold, A domain"/>
    <property type="match status" value="1"/>
</dbReference>
<organism evidence="3 4">
    <name type="scientific">Bacillus spongiae</name>
    <dbReference type="NCBI Taxonomy" id="2683610"/>
    <lineage>
        <taxon>Bacteria</taxon>
        <taxon>Bacillati</taxon>
        <taxon>Bacillota</taxon>
        <taxon>Bacilli</taxon>
        <taxon>Bacillales</taxon>
        <taxon>Bacillaceae</taxon>
        <taxon>Bacillus</taxon>
    </lineage>
</organism>
<dbReference type="Proteomes" id="UP001312865">
    <property type="component" value="Unassembled WGS sequence"/>
</dbReference>
<dbReference type="InterPro" id="IPR011761">
    <property type="entry name" value="ATP-grasp"/>
</dbReference>
<keyword evidence="1" id="KW-0547">Nucleotide-binding</keyword>
<feature type="domain" description="ATP-grasp" evidence="2">
    <location>
        <begin position="120"/>
        <end position="311"/>
    </location>
</feature>
<dbReference type="EMBL" id="JBBAXC010000023">
    <property type="protein sequence ID" value="MEI5909329.1"/>
    <property type="molecule type" value="Genomic_DNA"/>
</dbReference>
<dbReference type="InterPro" id="IPR013815">
    <property type="entry name" value="ATP_grasp_subdomain_1"/>
</dbReference>
<evidence type="ECO:0000256" key="1">
    <source>
        <dbReference type="PROSITE-ProRule" id="PRU00409"/>
    </source>
</evidence>
<name>A0ABU8HJJ5_9BACI</name>
<evidence type="ECO:0000259" key="2">
    <source>
        <dbReference type="PROSITE" id="PS50975"/>
    </source>
</evidence>
<evidence type="ECO:0000313" key="3">
    <source>
        <dbReference type="EMBL" id="MEI5909329.1"/>
    </source>
</evidence>
<dbReference type="SUPFAM" id="SSF56059">
    <property type="entry name" value="Glutathione synthetase ATP-binding domain-like"/>
    <property type="match status" value="1"/>
</dbReference>
<dbReference type="PROSITE" id="PS50975">
    <property type="entry name" value="ATP_GRASP"/>
    <property type="match status" value="1"/>
</dbReference>
<dbReference type="RefSeq" id="WP_336588771.1">
    <property type="nucleotide sequence ID" value="NZ_JBBAXC010000023.1"/>
</dbReference>
<sequence>MNKHAAVVLDLSANGVGMIHILADKGIDVYAFDTEGPYQKGKSRLASCAICPSPLTEEAELLSFLIKFAKDFDEKPVLFVGADDYVIFVSKYRGVLAEYFLFIFPEHSLVEDLLDKKKTYDIAKEHNVPTAKTFFVENEDQLEATIDELEFPCILKPVAGHEFRKHLNTKAILIENATQLREEFPLYQNVGEIVIQEIIPGDNQTFYKLATFFDDEMNLIALFTLQKNHQFPIQFGTGAHIVSKRIPELVNLGVPLLETLQLKGIGMIEYKKDPRDGEYKLIEINPRFWLTHSLTGAAGVDFVYLYYQYLTGQQPSAQLEQIDGVQWIYLVRYFLTFLEKRKRGLMKIKDFTSGFKGKNVYALFSWRDPMPFIRSSLSHLRNAWNRKKKE</sequence>
<accession>A0ABU8HJJ5</accession>
<evidence type="ECO:0000313" key="4">
    <source>
        <dbReference type="Proteomes" id="UP001312865"/>
    </source>
</evidence>
<dbReference type="Gene3D" id="3.30.470.20">
    <property type="entry name" value="ATP-grasp fold, B domain"/>
    <property type="match status" value="1"/>
</dbReference>
<dbReference type="Pfam" id="PF02786">
    <property type="entry name" value="CPSase_L_D2"/>
    <property type="match status" value="1"/>
</dbReference>
<comment type="caution">
    <text evidence="3">The sequence shown here is derived from an EMBL/GenBank/DDBJ whole genome shotgun (WGS) entry which is preliminary data.</text>
</comment>